<dbReference type="InterPro" id="IPR052050">
    <property type="entry name" value="SecEffector_AnkRepeat"/>
</dbReference>
<accession>W5S523</accession>
<proteinExistence type="predicted"/>
<organism evidence="1 2">
    <name type="scientific">Pithovirus sibericum</name>
    <dbReference type="NCBI Taxonomy" id="1450746"/>
    <lineage>
        <taxon>Viruses</taxon>
        <taxon>Pithoviruses</taxon>
        <taxon>Orthopithovirinae</taxon>
        <taxon>Alphapithovirus</taxon>
        <taxon>Alphapithovirus sibericum</taxon>
    </lineage>
</organism>
<dbReference type="SUPFAM" id="SSF140860">
    <property type="entry name" value="Pseudo ankyrin repeat-like"/>
    <property type="match status" value="1"/>
</dbReference>
<dbReference type="SUPFAM" id="SSF48403">
    <property type="entry name" value="Ankyrin repeat"/>
    <property type="match status" value="1"/>
</dbReference>
<dbReference type="RefSeq" id="YP_009001156.1">
    <property type="nucleotide sequence ID" value="NC_023423.1"/>
</dbReference>
<name>W5S523_9VIRU</name>
<dbReference type="OrthoDB" id="37003at10239"/>
<gene>
    <name evidence="1" type="ORF">pv_254</name>
</gene>
<dbReference type="PANTHER" id="PTHR46586">
    <property type="entry name" value="ANKYRIN REPEAT-CONTAINING PROTEIN"/>
    <property type="match status" value="1"/>
</dbReference>
<dbReference type="PANTHER" id="PTHR46586:SF3">
    <property type="entry name" value="ANKYRIN REPEAT-CONTAINING PROTEIN"/>
    <property type="match status" value="1"/>
</dbReference>
<dbReference type="GeneID" id="18266282"/>
<reference evidence="1 2" key="1">
    <citation type="journal article" date="2014" name="Proc. Natl. Acad. Sci. U.S.A.">
        <title>Thirty-thousand-year-old distant relative of giant icosahedral DNA viruses with a pandoravirus morphology.</title>
        <authorList>
            <person name="Legendre M."/>
            <person name="Bartoli J."/>
            <person name="Shmakova L."/>
            <person name="Jeudy S."/>
            <person name="Labadie K."/>
            <person name="Adrait A."/>
            <person name="Lescot M."/>
            <person name="Poirot O."/>
            <person name="Bertaux L."/>
            <person name="Bruley C."/>
            <person name="Coute Y."/>
            <person name="Rivkina E."/>
            <person name="Abergel C."/>
            <person name="Claverie J.M."/>
        </authorList>
    </citation>
    <scope>NUCLEOTIDE SEQUENCE [LARGE SCALE GENOMIC DNA]</scope>
    <source>
        <strain evidence="1">P1084-T</strain>
    </source>
</reference>
<dbReference type="InterPro" id="IPR036770">
    <property type="entry name" value="Ankyrin_rpt-contain_sf"/>
</dbReference>
<dbReference type="EMBL" id="KF740664">
    <property type="protein sequence ID" value="AHH01821.1"/>
    <property type="molecule type" value="Genomic_DNA"/>
</dbReference>
<evidence type="ECO:0000313" key="2">
    <source>
        <dbReference type="Proteomes" id="UP000202176"/>
    </source>
</evidence>
<sequence length="507" mass="58788">MELIPNELLDKILAFCSDYFYLIRGVCRIWRESCKNFSFKCLIQSCLKENRLSLICFVLNKRNIRKILTSENLDLAAKFGSFSVVKWMRESGCRWTERTLNLAVEKGSIEMLIWMKSQGCIPTETFFMEVTRHSRFDVLDWIEAKKISLNVFCYYGAVSSLRSIEMLDRLWKNNCPFDRTTYSFACLEGNLEALKWLRRKNLPIQFEEVSRNACRKGFSTILKWCSEESSLNSSHCQLALEGGHVEAFLWLIEKGCQPNEVCLETAICLGQKKLVKCLIRNFSFPNLGNIRNRITNASIRKGFDFLLHWLHNLGFRFLPRDLSSTAQYGNFKLLIWLRQIGCEWDQTACKKAALGGQLPILQWLRKEGCPWNETTCIAAVRANRCDILEWAIEFGCPLSQETFYKAVELGRKEMLVFLKDRIGRVSVKASILAAHSGHLEVLQWLKENNFEISNKICSIACFGGHIQIIQWGFELNFPCEKSVARLAKENKVVNVLRWLKRRQELKT</sequence>
<protein>
    <submittedName>
        <fullName evidence="1">Ankyrin-repeat protein</fullName>
    </submittedName>
</protein>
<dbReference type="KEGG" id="vg:18266282"/>
<dbReference type="Proteomes" id="UP000202176">
    <property type="component" value="Segment"/>
</dbReference>
<evidence type="ECO:0000313" key="1">
    <source>
        <dbReference type="EMBL" id="AHH01821.1"/>
    </source>
</evidence>
<dbReference type="Gene3D" id="1.25.40.20">
    <property type="entry name" value="Ankyrin repeat-containing domain"/>
    <property type="match status" value="1"/>
</dbReference>
<keyword evidence="2" id="KW-1185">Reference proteome</keyword>